<evidence type="ECO:0000259" key="4">
    <source>
        <dbReference type="Pfam" id="PF00501"/>
    </source>
</evidence>
<dbReference type="EMBL" id="CP118868">
    <property type="protein sequence ID" value="WEG36156.1"/>
    <property type="molecule type" value="Genomic_DNA"/>
</dbReference>
<protein>
    <submittedName>
        <fullName evidence="5">AMP-binding protein</fullName>
    </submittedName>
</protein>
<sequence>MNYIKGKTYVEHPVFSDLRALLNYCVSQYGNNDAYIYRLQAKGACVHKTYQNLQDDIQALGTGFLQLGLVKLPPDYAVKSPASPVNKPADYGSAGSTVSLDEQRHRIGVIGENSYQWIVQHNATLFGLGVSVPLDKQLSLNELKVLLQRAAVDILAFDAKHYDLVKSVIAEVDSLKTLIVLDDCELAHTLQQEDRRFLAFSDILQAGYAAIAAGDHRFAQIALDPDAPASLIFTSGTSSQSKGVLLSHRNIAFNSGQAARLLKIPVGSRALSLLPLHHTFENTCGMYGFWNYGIAIHINDNLRYAAYNLKDWQIQIILCVPAIVEALYKQIWRGIVKQKKQRQIEIARMASNSMLKLGMDNRRVIFKQIIEQLGDLHWMVVGAAALDPAISNFFNDIGIELWTGYGLTEAAPLISCNNQNINMLGSVGLVCADLELQILSDEKPSYYENKGDNSGLNKFNFLRFLYPANEPLKGEICVRGKNVMLGYFDNAEETAQAIDAEGWLHTGDVGYLNDQGCLYITGRIKSMIVLTNGKKVFPEEIEAKLCHIPGIKNALCWGEGNSREQIDIVAKLQLNPETLPSSCLEGELDPTLKLNLSAVKEYLLAEISKLNEQLAVYKYIRYIVFTLDDFLMTTTLKIKRAKEIERTHASLEALNSTLKELNGSYLPTAVDDTQA</sequence>
<dbReference type="InterPro" id="IPR020845">
    <property type="entry name" value="AMP-binding_CS"/>
</dbReference>
<dbReference type="Proteomes" id="UP001220478">
    <property type="component" value="Chromosome"/>
</dbReference>
<evidence type="ECO:0000256" key="1">
    <source>
        <dbReference type="ARBA" id="ARBA00022741"/>
    </source>
</evidence>
<dbReference type="Gene3D" id="3.30.300.30">
    <property type="match status" value="1"/>
</dbReference>
<evidence type="ECO:0000256" key="2">
    <source>
        <dbReference type="ARBA" id="ARBA00022840"/>
    </source>
</evidence>
<comment type="catalytic activity">
    <reaction evidence="3">
        <text>a long-chain fatty acid + ATP + CoA = a long-chain fatty acyl-CoA + AMP + diphosphate</text>
        <dbReference type="Rhea" id="RHEA:15421"/>
        <dbReference type="ChEBI" id="CHEBI:30616"/>
        <dbReference type="ChEBI" id="CHEBI:33019"/>
        <dbReference type="ChEBI" id="CHEBI:57287"/>
        <dbReference type="ChEBI" id="CHEBI:57560"/>
        <dbReference type="ChEBI" id="CHEBI:83139"/>
        <dbReference type="ChEBI" id="CHEBI:456215"/>
        <dbReference type="EC" id="6.2.1.3"/>
    </reaction>
    <physiologicalReaction direction="left-to-right" evidence="3">
        <dbReference type="Rhea" id="RHEA:15422"/>
    </physiologicalReaction>
</comment>
<evidence type="ECO:0000313" key="6">
    <source>
        <dbReference type="Proteomes" id="UP001220478"/>
    </source>
</evidence>
<dbReference type="PROSITE" id="PS00455">
    <property type="entry name" value="AMP_BINDING"/>
    <property type="match status" value="1"/>
</dbReference>
<dbReference type="Gene3D" id="3.40.50.12780">
    <property type="entry name" value="N-terminal domain of ligase-like"/>
    <property type="match status" value="1"/>
</dbReference>
<reference evidence="5 6" key="1">
    <citation type="submission" date="2023-02" db="EMBL/GenBank/DDBJ databases">
        <title>Novel Oscillospiraceae bacterial genomes.</title>
        <authorList>
            <person name="Srinivasan S."/>
            <person name="Austin M.N."/>
            <person name="Fiedler T.L."/>
            <person name="Strenk S.M."/>
            <person name="Agnew K.J."/>
            <person name="Nagana Gowda G.A."/>
            <person name="Raftery D."/>
            <person name="Beamer M.A."/>
            <person name="Achilles S.L."/>
            <person name="Wiesenfeld H.C."/>
            <person name="Fredricks D.N."/>
            <person name="Hillier S.L."/>
        </authorList>
    </citation>
    <scope>NUCLEOTIDE SEQUENCE [LARGE SCALE GENOMIC DNA]</scope>
    <source>
        <strain evidence="5 6">CHIC02 1186E3-8</strain>
    </source>
</reference>
<dbReference type="InterPro" id="IPR045851">
    <property type="entry name" value="AMP-bd_C_sf"/>
</dbReference>
<dbReference type="InterPro" id="IPR042099">
    <property type="entry name" value="ANL_N_sf"/>
</dbReference>
<organism evidence="5 6">
    <name type="scientific">Amygdalobacter indicium</name>
    <dbReference type="NCBI Taxonomy" id="3029272"/>
    <lineage>
        <taxon>Bacteria</taxon>
        <taxon>Bacillati</taxon>
        <taxon>Bacillota</taxon>
        <taxon>Clostridia</taxon>
        <taxon>Eubacteriales</taxon>
        <taxon>Oscillospiraceae</taxon>
        <taxon>Amygdalobacter</taxon>
    </lineage>
</organism>
<keyword evidence="2" id="KW-0067">ATP-binding</keyword>
<accession>A0ABY8C6D1</accession>
<feature type="domain" description="AMP-dependent synthetase/ligase" evidence="4">
    <location>
        <begin position="104"/>
        <end position="488"/>
    </location>
</feature>
<evidence type="ECO:0000256" key="3">
    <source>
        <dbReference type="ARBA" id="ARBA00024484"/>
    </source>
</evidence>
<dbReference type="PANTHER" id="PTHR43272">
    <property type="entry name" value="LONG-CHAIN-FATTY-ACID--COA LIGASE"/>
    <property type="match status" value="1"/>
</dbReference>
<name>A0ABY8C6D1_9FIRM</name>
<dbReference type="Pfam" id="PF00501">
    <property type="entry name" value="AMP-binding"/>
    <property type="match status" value="1"/>
</dbReference>
<keyword evidence="6" id="KW-1185">Reference proteome</keyword>
<dbReference type="InterPro" id="IPR000873">
    <property type="entry name" value="AMP-dep_synth/lig_dom"/>
</dbReference>
<gene>
    <name evidence="5" type="ORF">PYS61_03020</name>
</gene>
<proteinExistence type="predicted"/>
<dbReference type="RefSeq" id="WP_315572177.1">
    <property type="nucleotide sequence ID" value="NZ_CP118868.1"/>
</dbReference>
<dbReference type="SUPFAM" id="SSF56801">
    <property type="entry name" value="Acetyl-CoA synthetase-like"/>
    <property type="match status" value="1"/>
</dbReference>
<evidence type="ECO:0000313" key="5">
    <source>
        <dbReference type="EMBL" id="WEG36156.1"/>
    </source>
</evidence>
<keyword evidence="1" id="KW-0547">Nucleotide-binding</keyword>
<dbReference type="PANTHER" id="PTHR43272:SF33">
    <property type="entry name" value="AMP-BINDING DOMAIN-CONTAINING PROTEIN-RELATED"/>
    <property type="match status" value="1"/>
</dbReference>